<dbReference type="Proteomes" id="UP000617734">
    <property type="component" value="Unassembled WGS sequence"/>
</dbReference>
<comment type="caution">
    <text evidence="2">The sequence shown here is derived from an EMBL/GenBank/DDBJ whole genome shotgun (WGS) entry which is preliminary data.</text>
</comment>
<gene>
    <name evidence="2" type="ORF">GCM10018781_71740</name>
</gene>
<feature type="compositionally biased region" description="Basic and acidic residues" evidence="1">
    <location>
        <begin position="72"/>
        <end position="81"/>
    </location>
</feature>
<feature type="compositionally biased region" description="Gly residues" evidence="1">
    <location>
        <begin position="82"/>
        <end position="93"/>
    </location>
</feature>
<evidence type="ECO:0000313" key="3">
    <source>
        <dbReference type="Proteomes" id="UP000617734"/>
    </source>
</evidence>
<name>A0A919GG28_9ACTN</name>
<reference evidence="2" key="1">
    <citation type="journal article" date="2014" name="Int. J. Syst. Evol. Microbiol.">
        <title>Complete genome sequence of Corynebacterium casei LMG S-19264T (=DSM 44701T), isolated from a smear-ripened cheese.</title>
        <authorList>
            <consortium name="US DOE Joint Genome Institute (JGI-PGF)"/>
            <person name="Walter F."/>
            <person name="Albersmeier A."/>
            <person name="Kalinowski J."/>
            <person name="Ruckert C."/>
        </authorList>
    </citation>
    <scope>NUCLEOTIDE SEQUENCE</scope>
    <source>
        <strain evidence="2">JCM 4646</strain>
    </source>
</reference>
<feature type="compositionally biased region" description="Low complexity" evidence="1">
    <location>
        <begin position="95"/>
        <end position="105"/>
    </location>
</feature>
<proteinExistence type="predicted"/>
<dbReference type="AlphaFoldDB" id="A0A919GG28"/>
<accession>A0A919GG28</accession>
<evidence type="ECO:0000313" key="2">
    <source>
        <dbReference type="EMBL" id="GHH83794.1"/>
    </source>
</evidence>
<evidence type="ECO:0000256" key="1">
    <source>
        <dbReference type="SAM" id="MobiDB-lite"/>
    </source>
</evidence>
<organism evidence="2 3">
    <name type="scientific">Kitasatospora indigofera</name>
    <dbReference type="NCBI Taxonomy" id="67307"/>
    <lineage>
        <taxon>Bacteria</taxon>
        <taxon>Bacillati</taxon>
        <taxon>Actinomycetota</taxon>
        <taxon>Actinomycetes</taxon>
        <taxon>Kitasatosporales</taxon>
        <taxon>Streptomycetaceae</taxon>
        <taxon>Kitasatospora</taxon>
    </lineage>
</organism>
<feature type="compositionally biased region" description="Gly residues" evidence="1">
    <location>
        <begin position="106"/>
        <end position="117"/>
    </location>
</feature>
<sequence>MVPAGGFRAVSCRICRKVREVRVRVRGWGGFRGGAGAGAGCGVRGPRGEVRGPAGRCGQGRPGPVGAAAGRPDGREADGRRTGGGRVAGGRGRWAGRTGRTVRVGGRPGGRAGRGGPVGGVQAIVVNSAKLGPCSFSWAWMSPPRPKCPIAPP</sequence>
<feature type="region of interest" description="Disordered" evidence="1">
    <location>
        <begin position="52"/>
        <end position="117"/>
    </location>
</feature>
<keyword evidence="3" id="KW-1185">Reference proteome</keyword>
<protein>
    <submittedName>
        <fullName evidence="2">Uncharacterized protein</fullName>
    </submittedName>
</protein>
<dbReference type="EMBL" id="BNBO01000068">
    <property type="protein sequence ID" value="GHH83794.1"/>
    <property type="molecule type" value="Genomic_DNA"/>
</dbReference>
<reference evidence="2" key="2">
    <citation type="submission" date="2020-09" db="EMBL/GenBank/DDBJ databases">
        <authorList>
            <person name="Sun Q."/>
            <person name="Ohkuma M."/>
        </authorList>
    </citation>
    <scope>NUCLEOTIDE SEQUENCE</scope>
    <source>
        <strain evidence="2">JCM 4646</strain>
    </source>
</reference>